<keyword evidence="26" id="KW-1185">Reference proteome</keyword>
<feature type="compositionally biased region" description="Basic and acidic residues" evidence="23">
    <location>
        <begin position="669"/>
        <end position="691"/>
    </location>
</feature>
<dbReference type="SMART" id="SM00361">
    <property type="entry name" value="RRM_1"/>
    <property type="match status" value="1"/>
</dbReference>
<feature type="compositionally biased region" description="Basic and acidic residues" evidence="23">
    <location>
        <begin position="712"/>
        <end position="727"/>
    </location>
</feature>
<comment type="caution">
    <text evidence="25">The sequence shown here is derived from an EMBL/GenBank/DDBJ whole genome shotgun (WGS) entry which is preliminary data.</text>
</comment>
<evidence type="ECO:0000256" key="13">
    <source>
        <dbReference type="ARBA" id="ARBA00022990"/>
    </source>
</evidence>
<gene>
    <name evidence="25" type="ORF">QTO34_000320</name>
</gene>
<evidence type="ECO:0000256" key="21">
    <source>
        <dbReference type="ARBA" id="ARBA00073773"/>
    </source>
</evidence>
<evidence type="ECO:0000256" key="8">
    <source>
        <dbReference type="ARBA" id="ARBA00022728"/>
    </source>
</evidence>
<keyword evidence="11" id="KW-0832">Ubl conjugation</keyword>
<dbReference type="EMBL" id="JAULJE010000001">
    <property type="protein sequence ID" value="KAK1346464.1"/>
    <property type="molecule type" value="Genomic_DNA"/>
</dbReference>
<dbReference type="CDD" id="cd12282">
    <property type="entry name" value="RRM2_TatSF1_like"/>
    <property type="match status" value="1"/>
</dbReference>
<feature type="compositionally biased region" description="Basic and acidic residues" evidence="23">
    <location>
        <begin position="96"/>
        <end position="121"/>
    </location>
</feature>
<dbReference type="GO" id="GO:0006281">
    <property type="term" value="P:DNA repair"/>
    <property type="evidence" value="ECO:0007669"/>
    <property type="project" value="UniProtKB-KW"/>
</dbReference>
<evidence type="ECO:0000256" key="23">
    <source>
        <dbReference type="SAM" id="MobiDB-lite"/>
    </source>
</evidence>
<evidence type="ECO:0000313" key="26">
    <source>
        <dbReference type="Proteomes" id="UP001177744"/>
    </source>
</evidence>
<keyword evidence="8" id="KW-0747">Spliceosome</keyword>
<feature type="compositionally biased region" description="Basic and acidic residues" evidence="23">
    <location>
        <begin position="1"/>
        <end position="17"/>
    </location>
</feature>
<evidence type="ECO:0000256" key="18">
    <source>
        <dbReference type="ARBA" id="ARBA00023204"/>
    </source>
</evidence>
<protein>
    <recommendedName>
        <fullName evidence="21">17S U2 SnRNP complex component HTATSF1</fullName>
    </recommendedName>
</protein>
<dbReference type="CDD" id="cd12281">
    <property type="entry name" value="RRM1_TatSF1_like"/>
    <property type="match status" value="1"/>
</dbReference>
<evidence type="ECO:0000256" key="22">
    <source>
        <dbReference type="PROSITE-ProRule" id="PRU00176"/>
    </source>
</evidence>
<evidence type="ECO:0000256" key="7">
    <source>
        <dbReference type="ARBA" id="ARBA00022664"/>
    </source>
</evidence>
<keyword evidence="9" id="KW-0677">Repeat</keyword>
<feature type="region of interest" description="Disordered" evidence="23">
    <location>
        <begin position="75"/>
        <end position="244"/>
    </location>
</feature>
<keyword evidence="15" id="KW-0010">Activator</keyword>
<feature type="compositionally biased region" description="Acidic residues" evidence="23">
    <location>
        <begin position="564"/>
        <end position="576"/>
    </location>
</feature>
<dbReference type="AlphaFoldDB" id="A0AA40IB73"/>
<dbReference type="Gene3D" id="3.30.70.330">
    <property type="match status" value="2"/>
</dbReference>
<feature type="compositionally biased region" description="Basic and acidic residues" evidence="23">
    <location>
        <begin position="633"/>
        <end position="654"/>
    </location>
</feature>
<dbReference type="InterPro" id="IPR003954">
    <property type="entry name" value="RRM_euk-type"/>
</dbReference>
<dbReference type="SMART" id="SM00360">
    <property type="entry name" value="RRM"/>
    <property type="match status" value="2"/>
</dbReference>
<dbReference type="FunFam" id="3.30.70.330:FF:000105">
    <property type="entry name" value="HIV Tat-specific factor 1 homolog"/>
    <property type="match status" value="1"/>
</dbReference>
<dbReference type="InterPro" id="IPR000504">
    <property type="entry name" value="RRM_dom"/>
</dbReference>
<feature type="compositionally biased region" description="Acidic residues" evidence="23">
    <location>
        <begin position="783"/>
        <end position="801"/>
    </location>
</feature>
<evidence type="ECO:0000256" key="19">
    <source>
        <dbReference type="ARBA" id="ARBA00023242"/>
    </source>
</evidence>
<evidence type="ECO:0000256" key="1">
    <source>
        <dbReference type="ARBA" id="ARBA00004123"/>
    </source>
</evidence>
<dbReference type="InterPro" id="IPR035979">
    <property type="entry name" value="RBD_domain_sf"/>
</dbReference>
<feature type="compositionally biased region" description="Basic and acidic residues" evidence="23">
    <location>
        <begin position="577"/>
        <end position="619"/>
    </location>
</feature>
<feature type="region of interest" description="Disordered" evidence="23">
    <location>
        <begin position="529"/>
        <end position="819"/>
    </location>
</feature>
<reference evidence="25" key="1">
    <citation type="submission" date="2023-06" db="EMBL/GenBank/DDBJ databases">
        <title>Reference genome for the Northern bat (Eptesicus nilssonii), a most northern bat species.</title>
        <authorList>
            <person name="Laine V.N."/>
            <person name="Pulliainen A.T."/>
            <person name="Lilley T.M."/>
        </authorList>
    </citation>
    <scope>NUCLEOTIDE SEQUENCE</scope>
    <source>
        <strain evidence="25">BLF_Eptnil</strain>
        <tissue evidence="25">Kidney</tissue>
    </source>
</reference>
<dbReference type="Proteomes" id="UP001177744">
    <property type="component" value="Unassembled WGS sequence"/>
</dbReference>
<dbReference type="InterPro" id="IPR034393">
    <property type="entry name" value="TatSF1-like"/>
</dbReference>
<keyword evidence="4" id="KW-0158">Chromosome</keyword>
<name>A0AA40IB73_CNENI</name>
<feature type="compositionally biased region" description="Polar residues" evidence="23">
    <location>
        <begin position="75"/>
        <end position="91"/>
    </location>
</feature>
<evidence type="ECO:0000256" key="20">
    <source>
        <dbReference type="ARBA" id="ARBA00062124"/>
    </source>
</evidence>
<feature type="non-terminal residue" evidence="25">
    <location>
        <position position="870"/>
    </location>
</feature>
<dbReference type="PANTHER" id="PTHR15608">
    <property type="entry name" value="SPLICING FACTOR U2AF-ASSOCIATED PROTEIN 2"/>
    <property type="match status" value="1"/>
</dbReference>
<feature type="compositionally biased region" description="Polar residues" evidence="23">
    <location>
        <begin position="37"/>
        <end position="46"/>
    </location>
</feature>
<feature type="compositionally biased region" description="Low complexity" evidence="23">
    <location>
        <begin position="166"/>
        <end position="180"/>
    </location>
</feature>
<dbReference type="PANTHER" id="PTHR15608:SF0">
    <property type="entry name" value="HIV TAT-SPECIFIC FACTOR 1"/>
    <property type="match status" value="1"/>
</dbReference>
<keyword evidence="6" id="KW-0597">Phosphoprotein</keyword>
<accession>A0AA40IB73</accession>
<dbReference type="Pfam" id="PF00076">
    <property type="entry name" value="RRM_1"/>
    <property type="match status" value="2"/>
</dbReference>
<organism evidence="25 26">
    <name type="scientific">Cnephaeus nilssonii</name>
    <name type="common">Northern bat</name>
    <name type="synonym">Eptesicus nilssonii</name>
    <dbReference type="NCBI Taxonomy" id="3371016"/>
    <lineage>
        <taxon>Eukaryota</taxon>
        <taxon>Metazoa</taxon>
        <taxon>Chordata</taxon>
        <taxon>Craniata</taxon>
        <taxon>Vertebrata</taxon>
        <taxon>Euteleostomi</taxon>
        <taxon>Mammalia</taxon>
        <taxon>Eutheria</taxon>
        <taxon>Laurasiatheria</taxon>
        <taxon>Chiroptera</taxon>
        <taxon>Yangochiroptera</taxon>
        <taxon>Vespertilionidae</taxon>
        <taxon>Cnephaeus</taxon>
    </lineage>
</organism>
<evidence type="ECO:0000259" key="24">
    <source>
        <dbReference type="PROSITE" id="PS50102"/>
    </source>
</evidence>
<dbReference type="InterPro" id="IPR012677">
    <property type="entry name" value="Nucleotide-bd_a/b_plait_sf"/>
</dbReference>
<evidence type="ECO:0000256" key="3">
    <source>
        <dbReference type="ARBA" id="ARBA00007747"/>
    </source>
</evidence>
<evidence type="ECO:0000256" key="12">
    <source>
        <dbReference type="ARBA" id="ARBA00022884"/>
    </source>
</evidence>
<proteinExistence type="inferred from homology"/>
<evidence type="ECO:0000313" key="25">
    <source>
        <dbReference type="EMBL" id="KAK1346464.1"/>
    </source>
</evidence>
<feature type="compositionally biased region" description="Acidic residues" evidence="23">
    <location>
        <begin position="655"/>
        <end position="668"/>
    </location>
</feature>
<evidence type="ECO:0000256" key="9">
    <source>
        <dbReference type="ARBA" id="ARBA00022737"/>
    </source>
</evidence>
<keyword evidence="5" id="KW-1017">Isopeptide bond</keyword>
<evidence type="ECO:0000256" key="16">
    <source>
        <dbReference type="ARBA" id="ARBA00023163"/>
    </source>
</evidence>
<feature type="compositionally biased region" description="Acidic residues" evidence="23">
    <location>
        <begin position="544"/>
        <end position="556"/>
    </location>
</feature>
<evidence type="ECO:0000256" key="15">
    <source>
        <dbReference type="ARBA" id="ARBA00023159"/>
    </source>
</evidence>
<evidence type="ECO:0000256" key="4">
    <source>
        <dbReference type="ARBA" id="ARBA00022454"/>
    </source>
</evidence>
<comment type="similarity">
    <text evidence="3">Belongs to the HTATSF1 family.</text>
</comment>
<feature type="compositionally biased region" description="Basic and acidic residues" evidence="23">
    <location>
        <begin position="25"/>
        <end position="35"/>
    </location>
</feature>
<keyword evidence="7" id="KW-0507">mRNA processing</keyword>
<feature type="compositionally biased region" description="Basic and acidic residues" evidence="23">
    <location>
        <begin position="802"/>
        <end position="819"/>
    </location>
</feature>
<dbReference type="GO" id="GO:0005684">
    <property type="term" value="C:U2-type spliceosomal complex"/>
    <property type="evidence" value="ECO:0007669"/>
    <property type="project" value="TreeGrafter"/>
</dbReference>
<feature type="compositionally biased region" description="Acidic residues" evidence="23">
    <location>
        <begin position="728"/>
        <end position="748"/>
    </location>
</feature>
<evidence type="ECO:0000256" key="2">
    <source>
        <dbReference type="ARBA" id="ARBA00004286"/>
    </source>
</evidence>
<comment type="subcellular location">
    <subcellularLocation>
        <location evidence="2">Chromosome</location>
    </subcellularLocation>
    <subcellularLocation>
        <location evidence="1">Nucleus</location>
    </subcellularLocation>
</comment>
<keyword evidence="19" id="KW-0539">Nucleus</keyword>
<evidence type="ECO:0000256" key="14">
    <source>
        <dbReference type="ARBA" id="ARBA00023015"/>
    </source>
</evidence>
<keyword evidence="18" id="KW-0234">DNA repair</keyword>
<keyword evidence="10" id="KW-0227">DNA damage</keyword>
<sequence length="870" mass="99112">MSRNNLDGKDDFDEQLRMQKLYGDTQDRDTQKGPGRENNSFGQQLDDTPYEWDLDKKAWFPKITEDFIATYQANYGFSNDGASSSTANIQDVNARPAEEPPQRKNPEPTDPKKRGEKRKAESGNSEVPGPLGRGGAGAWSSCCRSPGQGLAFASRPGRLGPPPRAPAAQLPPDSSPGSHTPRPPPPNLQNAGLARCPRGLSVPQHSHGADAELTSPLATRAQRPAGPITTLATPSPTPCVTRWPNHGRSRSDGWFHVEEDRNTNVYVSGLPPDITLDEFIQLMSKFGIIMRDPQTEEFKVKLYKDNQGNLKGDGLCCYLKRESVDLALKLLDEDEIRGYRLHVEVAKFQLKGEYDASKKKKKCKDYKKKLSQQQKQLDWRPERKDGSIRMRHERVVIIKNMFHPMDFEDDPLVLNEIREDLRVECSKFGQIRKLLLFDRHPDGVASVSFREPEEADYCIQTLDGRWFGGRQITAQVWDGTTDYQVEETTREREERLKGWEAFLESPEANKGLRRSNSICASERAGPSRVRHFSECPSTSKMNDEEADTQMEFEEPVDEKNFEKSEDEGEFEEDTEESSLKNEAEKRYPQKEYEEGCLERKSEEGCPQKEFEERGPKNESKVNGPGRESKKKLLKSDFEENGLKKESKEDGPNKESEEDESEREAEEDYSEKLFEDGSEKEFEENGLRKEFDENGSDDFSGSFLEKELEENDSERSQFDDDSSEKVIDEEGSEKEFDDEESDENGEEDTYEKVFDDESDGKEGKEDADEKMFEYSDEKEGEVDAKEDEEGIDENMFEDDEDSSEKSDDSDEKGTVCRMGNVREERALSTCSSFILSSDDDDDDDDDDEMIFNPLNLLLREIPPSTFCLFSR</sequence>
<dbReference type="GO" id="GO:0003723">
    <property type="term" value="F:RNA binding"/>
    <property type="evidence" value="ECO:0007669"/>
    <property type="project" value="UniProtKB-UniRule"/>
</dbReference>
<dbReference type="InterPro" id="IPR034392">
    <property type="entry name" value="TatSF1-like_RRM1"/>
</dbReference>
<feature type="compositionally biased region" description="Basic and acidic residues" evidence="23">
    <location>
        <begin position="749"/>
        <end position="782"/>
    </location>
</feature>
<feature type="domain" description="RRM" evidence="24">
    <location>
        <begin position="394"/>
        <end position="479"/>
    </location>
</feature>
<dbReference type="GO" id="GO:0000398">
    <property type="term" value="P:mRNA splicing, via spliceosome"/>
    <property type="evidence" value="ECO:0007669"/>
    <property type="project" value="InterPro"/>
</dbReference>
<feature type="region of interest" description="Disordered" evidence="23">
    <location>
        <begin position="1"/>
        <end position="51"/>
    </location>
</feature>
<dbReference type="GO" id="GO:0005694">
    <property type="term" value="C:chromosome"/>
    <property type="evidence" value="ECO:0007669"/>
    <property type="project" value="UniProtKB-SubCell"/>
</dbReference>
<keyword evidence="14" id="KW-0805">Transcription regulation</keyword>
<comment type="subunit">
    <text evidence="20">Component of the 17S U2 SnRNP complex, a ribonucleoprotein complex that contains small nuclear RNA (snRNA) U2 and a number of specific proteins. Within the 17S U2 SnRNP complex, interacts (via UHM region) directly with SF3B1. Component of a complex which is at least composed of HTATSF1/Tat-SF1, the P-TEFb complex components CDK9 and CCNT1, RNA polymerase II, SUPT5H, and NCL/nucleolin. Interacts with GTF2F2/RAP30 and POLR2A. Interacts with TCERG1/CA150. Interacts with (poly-ADP-ribosylated) RPA1; promoting HTATSF1 recruitment to DNA damage sites. Interacts (when phosphorylated) with TOPBP1; promoting recruitment of TOPBP1 to DNA damage sites during S-phase.</text>
</comment>
<evidence type="ECO:0000256" key="11">
    <source>
        <dbReference type="ARBA" id="ARBA00022843"/>
    </source>
</evidence>
<dbReference type="SUPFAM" id="SSF54928">
    <property type="entry name" value="RNA-binding domain, RBD"/>
    <property type="match status" value="2"/>
</dbReference>
<keyword evidence="13" id="KW-0007">Acetylation</keyword>
<dbReference type="FunFam" id="3.30.70.330:FF:000202">
    <property type="entry name" value="HIV Tat-specific factor 1"/>
    <property type="match status" value="1"/>
</dbReference>
<dbReference type="GO" id="GO:0005686">
    <property type="term" value="C:U2 snRNP"/>
    <property type="evidence" value="ECO:0007669"/>
    <property type="project" value="TreeGrafter"/>
</dbReference>
<evidence type="ECO:0000256" key="17">
    <source>
        <dbReference type="ARBA" id="ARBA00023187"/>
    </source>
</evidence>
<feature type="domain" description="RRM" evidence="24">
    <location>
        <begin position="263"/>
        <end position="348"/>
    </location>
</feature>
<keyword evidence="12 22" id="KW-0694">RNA-binding</keyword>
<evidence type="ECO:0000256" key="5">
    <source>
        <dbReference type="ARBA" id="ARBA00022499"/>
    </source>
</evidence>
<evidence type="ECO:0000256" key="10">
    <source>
        <dbReference type="ARBA" id="ARBA00022763"/>
    </source>
</evidence>
<keyword evidence="16" id="KW-0804">Transcription</keyword>
<keyword evidence="17" id="KW-0508">mRNA splicing</keyword>
<evidence type="ECO:0000256" key="6">
    <source>
        <dbReference type="ARBA" id="ARBA00022553"/>
    </source>
</evidence>
<dbReference type="PROSITE" id="PS50102">
    <property type="entry name" value="RRM"/>
    <property type="match status" value="2"/>
</dbReference>